<dbReference type="AlphaFoldDB" id="E1ZQI6"/>
<reference evidence="3 4" key="1">
    <citation type="journal article" date="2010" name="Plant Cell">
        <title>The Chlorella variabilis NC64A genome reveals adaptation to photosymbiosis, coevolution with viruses, and cryptic sex.</title>
        <authorList>
            <person name="Blanc G."/>
            <person name="Duncan G."/>
            <person name="Agarkova I."/>
            <person name="Borodovsky M."/>
            <person name="Gurnon J."/>
            <person name="Kuo A."/>
            <person name="Lindquist E."/>
            <person name="Lucas S."/>
            <person name="Pangilinan J."/>
            <person name="Polle J."/>
            <person name="Salamov A."/>
            <person name="Terry A."/>
            <person name="Yamada T."/>
            <person name="Dunigan D.D."/>
            <person name="Grigoriev I.V."/>
            <person name="Claverie J.M."/>
            <person name="Van Etten J.L."/>
        </authorList>
    </citation>
    <scope>NUCLEOTIDE SEQUENCE [LARGE SCALE GENOMIC DNA]</scope>
    <source>
        <strain evidence="3 4">NC64A</strain>
    </source>
</reference>
<gene>
    <name evidence="3" type="ORF">CHLNCDRAFT_139605</name>
</gene>
<dbReference type="InterPro" id="IPR013721">
    <property type="entry name" value="STAG"/>
</dbReference>
<dbReference type="RefSeq" id="XP_005844044.1">
    <property type="nucleotide sequence ID" value="XM_005843982.1"/>
</dbReference>
<dbReference type="InterPro" id="IPR016024">
    <property type="entry name" value="ARM-type_fold"/>
</dbReference>
<dbReference type="PANTHER" id="PTHR11199:SF0">
    <property type="entry name" value="LD34181P-RELATED"/>
    <property type="match status" value="1"/>
</dbReference>
<dbReference type="STRING" id="554065.E1ZQI6"/>
<accession>E1ZQI6</accession>
<dbReference type="Gene3D" id="1.25.10.10">
    <property type="entry name" value="Leucine-rich Repeat Variant"/>
    <property type="match status" value="1"/>
</dbReference>
<organism evidence="4">
    <name type="scientific">Chlorella variabilis</name>
    <name type="common">Green alga</name>
    <dbReference type="NCBI Taxonomy" id="554065"/>
    <lineage>
        <taxon>Eukaryota</taxon>
        <taxon>Viridiplantae</taxon>
        <taxon>Chlorophyta</taxon>
        <taxon>core chlorophytes</taxon>
        <taxon>Trebouxiophyceae</taxon>
        <taxon>Chlorellales</taxon>
        <taxon>Chlorellaceae</taxon>
        <taxon>Chlorella clade</taxon>
        <taxon>Chlorella</taxon>
    </lineage>
</organism>
<sequence length="510" mass="56287">MVLVRRRAAPVSYAEPKGVDGLEEGSDQEQEQQQEPRARKATPSKPRAQKRTAPEAAADLQEASLLDIVKKHGASIAVAAKDWVDRYRESRGAATAELLTFLLQACGVDSVLSEEDVEEGEVDALKQELDRLAQEEGLEDHWRGTKAASKSFRANYLELWDKVVREAAAADVALWDQYLLDKLASLLIALNTSVVREFRCVATLTAAQLVTSWIHVSLALGEARDTAERQLAAEQRKKGGGKAGEERVAAFRRTLDRCHSRVQELRSYTDSLFQGIFAHRFRDCSEEIRATVIEGIGAWVRLHPAAFLTDQYLKYIAWALSDKDAVVRLASITALLSLYSNPDNGASLADFTHRFAQRFGELFYDVYERVAVRGVQLNTLLVRLKEAQPSQFARVYELLADESHAVRHAVAELVASALEEQGQQVLQAAAANKSGGKRQRRKSGEGPEASTAELQLAGVLQVMHLLANPPQELPGGGGEEGQEEEGREAAPLDREVVAQVVDALFDRRED</sequence>
<feature type="region of interest" description="Disordered" evidence="1">
    <location>
        <begin position="1"/>
        <end position="56"/>
    </location>
</feature>
<dbReference type="EMBL" id="GL433859">
    <property type="protein sequence ID" value="EFN51942.1"/>
    <property type="molecule type" value="Genomic_DNA"/>
</dbReference>
<dbReference type="OMA" id="ANYLELW"/>
<dbReference type="InterPro" id="IPR011989">
    <property type="entry name" value="ARM-like"/>
</dbReference>
<dbReference type="Pfam" id="PF08514">
    <property type="entry name" value="STAG"/>
    <property type="match status" value="1"/>
</dbReference>
<proteinExistence type="predicted"/>
<dbReference type="InterPro" id="IPR039662">
    <property type="entry name" value="Cohesin_Scc3/SA"/>
</dbReference>
<keyword evidence="4" id="KW-1185">Reference proteome</keyword>
<dbReference type="KEGG" id="cvr:CHLNCDRAFT_139605"/>
<name>E1ZQI6_CHLVA</name>
<protein>
    <recommendedName>
        <fullName evidence="2">SCD domain-containing protein</fullName>
    </recommendedName>
</protein>
<evidence type="ECO:0000256" key="1">
    <source>
        <dbReference type="SAM" id="MobiDB-lite"/>
    </source>
</evidence>
<feature type="compositionally biased region" description="Acidic residues" evidence="1">
    <location>
        <begin position="21"/>
        <end position="32"/>
    </location>
</feature>
<dbReference type="PROSITE" id="PS51425">
    <property type="entry name" value="SCD"/>
    <property type="match status" value="1"/>
</dbReference>
<evidence type="ECO:0000259" key="2">
    <source>
        <dbReference type="PROSITE" id="PS51425"/>
    </source>
</evidence>
<feature type="domain" description="SCD" evidence="2">
    <location>
        <begin position="277"/>
        <end position="362"/>
    </location>
</feature>
<dbReference type="SUPFAM" id="SSF48371">
    <property type="entry name" value="ARM repeat"/>
    <property type="match status" value="1"/>
</dbReference>
<dbReference type="GO" id="GO:0008278">
    <property type="term" value="C:cohesin complex"/>
    <property type="evidence" value="ECO:0007669"/>
    <property type="project" value="TreeGrafter"/>
</dbReference>
<dbReference type="GO" id="GO:0000785">
    <property type="term" value="C:chromatin"/>
    <property type="evidence" value="ECO:0007669"/>
    <property type="project" value="TreeGrafter"/>
</dbReference>
<dbReference type="GO" id="GO:0003682">
    <property type="term" value="F:chromatin binding"/>
    <property type="evidence" value="ECO:0007669"/>
    <property type="project" value="TreeGrafter"/>
</dbReference>
<dbReference type="GO" id="GO:0007062">
    <property type="term" value="P:sister chromatid cohesion"/>
    <property type="evidence" value="ECO:0007669"/>
    <property type="project" value="UniProtKB-ARBA"/>
</dbReference>
<feature type="compositionally biased region" description="Basic residues" evidence="1">
    <location>
        <begin position="39"/>
        <end position="50"/>
    </location>
</feature>
<dbReference type="Pfam" id="PF21581">
    <property type="entry name" value="SCD"/>
    <property type="match status" value="1"/>
</dbReference>
<dbReference type="GeneID" id="17351384"/>
<dbReference type="InterPro" id="IPR020839">
    <property type="entry name" value="SCD"/>
</dbReference>
<dbReference type="PANTHER" id="PTHR11199">
    <property type="entry name" value="STROMAL ANTIGEN"/>
    <property type="match status" value="1"/>
</dbReference>
<feature type="non-terminal residue" evidence="3">
    <location>
        <position position="510"/>
    </location>
</feature>
<dbReference type="GO" id="GO:0005634">
    <property type="term" value="C:nucleus"/>
    <property type="evidence" value="ECO:0007669"/>
    <property type="project" value="TreeGrafter"/>
</dbReference>
<feature type="region of interest" description="Disordered" evidence="1">
    <location>
        <begin position="430"/>
        <end position="450"/>
    </location>
</feature>
<dbReference type="eggNOG" id="KOG2011">
    <property type="taxonomic scope" value="Eukaryota"/>
</dbReference>
<evidence type="ECO:0000313" key="4">
    <source>
        <dbReference type="Proteomes" id="UP000008141"/>
    </source>
</evidence>
<feature type="region of interest" description="Disordered" evidence="1">
    <location>
        <begin position="467"/>
        <end position="494"/>
    </location>
</feature>
<dbReference type="OrthoDB" id="498590at2759"/>
<evidence type="ECO:0000313" key="3">
    <source>
        <dbReference type="EMBL" id="EFN51942.1"/>
    </source>
</evidence>
<dbReference type="InParanoid" id="E1ZQI6"/>
<dbReference type="Proteomes" id="UP000008141">
    <property type="component" value="Unassembled WGS sequence"/>
</dbReference>